<keyword evidence="5" id="KW-0418">Kinase</keyword>
<keyword evidence="2" id="KW-0067">ATP-binding</keyword>
<feature type="domain" description="Protein kinase" evidence="4">
    <location>
        <begin position="340"/>
        <end position="607"/>
    </location>
</feature>
<dbReference type="OrthoDB" id="1668230at2759"/>
<dbReference type="GO" id="GO:0005524">
    <property type="term" value="F:ATP binding"/>
    <property type="evidence" value="ECO:0007669"/>
    <property type="project" value="UniProtKB-KW"/>
</dbReference>
<evidence type="ECO:0000313" key="5">
    <source>
        <dbReference type="EMBL" id="KAI3558863.1"/>
    </source>
</evidence>
<name>A0A9P9XRV2_9PEZI</name>
<dbReference type="PANTHER" id="PTHR24346:SF30">
    <property type="entry name" value="MATERNAL EMBRYONIC LEUCINE ZIPPER KINASE"/>
    <property type="match status" value="1"/>
</dbReference>
<evidence type="ECO:0000256" key="2">
    <source>
        <dbReference type="ARBA" id="ARBA00022840"/>
    </source>
</evidence>
<keyword evidence="1" id="KW-0547">Nucleotide-binding</keyword>
<dbReference type="SMART" id="SM00220">
    <property type="entry name" value="S_TKc"/>
    <property type="match status" value="1"/>
</dbReference>
<keyword evidence="5" id="KW-0808">Transferase</keyword>
<dbReference type="InterPro" id="IPR011009">
    <property type="entry name" value="Kinase-like_dom_sf"/>
</dbReference>
<dbReference type="CDD" id="cd00180">
    <property type="entry name" value="PKc"/>
    <property type="match status" value="1"/>
</dbReference>
<reference evidence="5" key="1">
    <citation type="submission" date="2019-01" db="EMBL/GenBank/DDBJ databases">
        <title>Colletotrichum abscissum LGMF1257.</title>
        <authorList>
            <person name="Baroncelli R."/>
        </authorList>
    </citation>
    <scope>NUCLEOTIDE SEQUENCE</scope>
    <source>
        <strain evidence="5">Ca142</strain>
    </source>
</reference>
<protein>
    <submittedName>
        <fullName evidence="5">Serine/threonine protein kinase-20</fullName>
    </submittedName>
</protein>
<dbReference type="SUPFAM" id="SSF56112">
    <property type="entry name" value="Protein kinase-like (PK-like)"/>
    <property type="match status" value="1"/>
</dbReference>
<dbReference type="PANTHER" id="PTHR24346">
    <property type="entry name" value="MAP/MICROTUBULE AFFINITY-REGULATING KINASE"/>
    <property type="match status" value="1"/>
</dbReference>
<keyword evidence="6" id="KW-1185">Reference proteome</keyword>
<sequence length="645" mass="71125">MSSLSSGSTQAFSDSVDLQRRIDQVKAQYQEDSQLAGQSETCAATKATTLPTPGSLELTEVIEAFSNASLASLPEARLIFACHRQPRNTDSAMIPLPHKIGGWNMVGVIQRTQDVNFTLCVPLNDPPCDPRPTRFIPLQVRCSVYYNPADDDCVLINKSCVDFYLTSLCSPTSRRRLSYDQTEVIKPGMWRISVEFKNLTAEQHVADFLMQRRQFTITLHEGLPGYSASAKRLASGEEQKAGKRRRREGGEAEVVLTTATDVTRRSNDAAVADGAKCLSLAIPTSRKIARTGGTPLLDLSDGGVAVVRSKQVKDDEVSHLPLGRGAGGVSRCGNQTTYRLHRLERIADTLSASLFTGRHSALSEKVVAKVIRYKGKTSEDLIKCASIWKREKSFLEKLHHPNIVTLKAFDGRVFAMLVERLPPSLHRGFTSPFKASDAQRILHGTSSALAYLADQRVIHNDIKPANIAYSPERGAVLLDFGLATTMDEKELPGGTPWYVPPDLIVQRTRGTPGDVWALGVTMLYVLGKITLPEKTTRGWLIRNVTNRHGEARERLLGWLDNVARARVILGRANMVEDTVFRMLEPGIDSRIHAAQIAASLEDLKETLGSKPHSSNLQPYSVRNKERPYEEGDCTKEKLGGQLMSG</sequence>
<comment type="caution">
    <text evidence="5">The sequence shown here is derived from an EMBL/GenBank/DDBJ whole genome shotgun (WGS) entry which is preliminary data.</text>
</comment>
<evidence type="ECO:0000256" key="1">
    <source>
        <dbReference type="ARBA" id="ARBA00022741"/>
    </source>
</evidence>
<dbReference type="Pfam" id="PF00069">
    <property type="entry name" value="Pkinase"/>
    <property type="match status" value="1"/>
</dbReference>
<accession>A0A9P9XRV2</accession>
<evidence type="ECO:0000259" key="4">
    <source>
        <dbReference type="PROSITE" id="PS50011"/>
    </source>
</evidence>
<dbReference type="GO" id="GO:0004674">
    <property type="term" value="F:protein serine/threonine kinase activity"/>
    <property type="evidence" value="ECO:0007669"/>
    <property type="project" value="UniProtKB-KW"/>
</dbReference>
<feature type="compositionally biased region" description="Basic and acidic residues" evidence="3">
    <location>
        <begin position="622"/>
        <end position="638"/>
    </location>
</feature>
<dbReference type="Proteomes" id="UP001056436">
    <property type="component" value="Unassembled WGS sequence"/>
</dbReference>
<dbReference type="EMBL" id="SDAQ01000002">
    <property type="protein sequence ID" value="KAI3558863.1"/>
    <property type="molecule type" value="Genomic_DNA"/>
</dbReference>
<dbReference type="AlphaFoldDB" id="A0A9P9XRV2"/>
<feature type="region of interest" description="Disordered" evidence="3">
    <location>
        <begin position="607"/>
        <end position="645"/>
    </location>
</feature>
<gene>
    <name evidence="5" type="ORF">CABS02_00903</name>
</gene>
<feature type="region of interest" description="Disordered" evidence="3">
    <location>
        <begin position="230"/>
        <end position="250"/>
    </location>
</feature>
<dbReference type="InterPro" id="IPR000719">
    <property type="entry name" value="Prot_kinase_dom"/>
</dbReference>
<dbReference type="GO" id="GO:0035556">
    <property type="term" value="P:intracellular signal transduction"/>
    <property type="evidence" value="ECO:0007669"/>
    <property type="project" value="TreeGrafter"/>
</dbReference>
<keyword evidence="5" id="KW-0723">Serine/threonine-protein kinase</keyword>
<dbReference type="PROSITE" id="PS50011">
    <property type="entry name" value="PROTEIN_KINASE_DOM"/>
    <property type="match status" value="1"/>
</dbReference>
<dbReference type="GO" id="GO:0005737">
    <property type="term" value="C:cytoplasm"/>
    <property type="evidence" value="ECO:0007669"/>
    <property type="project" value="TreeGrafter"/>
</dbReference>
<evidence type="ECO:0000256" key="3">
    <source>
        <dbReference type="SAM" id="MobiDB-lite"/>
    </source>
</evidence>
<dbReference type="Gene3D" id="1.10.510.10">
    <property type="entry name" value="Transferase(Phosphotransferase) domain 1"/>
    <property type="match status" value="1"/>
</dbReference>
<proteinExistence type="predicted"/>
<organism evidence="5 6">
    <name type="scientific">Colletotrichum abscissum</name>
    <dbReference type="NCBI Taxonomy" id="1671311"/>
    <lineage>
        <taxon>Eukaryota</taxon>
        <taxon>Fungi</taxon>
        <taxon>Dikarya</taxon>
        <taxon>Ascomycota</taxon>
        <taxon>Pezizomycotina</taxon>
        <taxon>Sordariomycetes</taxon>
        <taxon>Hypocreomycetidae</taxon>
        <taxon>Glomerellales</taxon>
        <taxon>Glomerellaceae</taxon>
        <taxon>Colletotrichum</taxon>
        <taxon>Colletotrichum acutatum species complex</taxon>
    </lineage>
</organism>
<evidence type="ECO:0000313" key="6">
    <source>
        <dbReference type="Proteomes" id="UP001056436"/>
    </source>
</evidence>
<feature type="compositionally biased region" description="Polar residues" evidence="3">
    <location>
        <begin position="611"/>
        <end position="620"/>
    </location>
</feature>
<dbReference type="Gene3D" id="3.30.200.20">
    <property type="entry name" value="Phosphorylase Kinase, domain 1"/>
    <property type="match status" value="1"/>
</dbReference>